<dbReference type="RefSeq" id="WP_122140211.1">
    <property type="nucleotide sequence ID" value="NZ_RFLX01000039.1"/>
</dbReference>
<keyword evidence="2" id="KW-0503">Monooxygenase</keyword>
<evidence type="ECO:0000313" key="2">
    <source>
        <dbReference type="EMBL" id="RMI17079.1"/>
    </source>
</evidence>
<keyword evidence="3" id="KW-1185">Reference proteome</keyword>
<feature type="domain" description="ABM" evidence="1">
    <location>
        <begin position="1"/>
        <end position="77"/>
    </location>
</feature>
<organism evidence="2 3">
    <name type="scientific">Teichococcus wenyumeiae</name>
    <dbReference type="NCBI Taxonomy" id="2478470"/>
    <lineage>
        <taxon>Bacteria</taxon>
        <taxon>Pseudomonadati</taxon>
        <taxon>Pseudomonadota</taxon>
        <taxon>Alphaproteobacteria</taxon>
        <taxon>Acetobacterales</taxon>
        <taxon>Roseomonadaceae</taxon>
        <taxon>Roseomonas</taxon>
    </lineage>
</organism>
<protein>
    <submittedName>
        <fullName evidence="2">Antibiotic biosynthesis monooxygenase</fullName>
    </submittedName>
</protein>
<dbReference type="Pfam" id="PF03992">
    <property type="entry name" value="ABM"/>
    <property type="match status" value="1"/>
</dbReference>
<sequence length="98" mass="10650">MITEFALLHLLPGSGSAFVTTFANVAPLLTNADGYIRHRLVPAFENADLYLLVVDWRDLAAHTQGFEPSEAHARFMAPLEPLLSGDPIVLHVEAGSQP</sequence>
<dbReference type="EMBL" id="RFLX01000039">
    <property type="protein sequence ID" value="RMI17079.1"/>
    <property type="molecule type" value="Genomic_DNA"/>
</dbReference>
<proteinExistence type="predicted"/>
<evidence type="ECO:0000313" key="3">
    <source>
        <dbReference type="Proteomes" id="UP000274097"/>
    </source>
</evidence>
<dbReference type="InterPro" id="IPR007138">
    <property type="entry name" value="ABM_dom"/>
</dbReference>
<dbReference type="Gene3D" id="3.30.70.100">
    <property type="match status" value="1"/>
</dbReference>
<name>A0ABX9VCW4_9PROT</name>
<dbReference type="Proteomes" id="UP000274097">
    <property type="component" value="Unassembled WGS sequence"/>
</dbReference>
<evidence type="ECO:0000259" key="1">
    <source>
        <dbReference type="Pfam" id="PF03992"/>
    </source>
</evidence>
<keyword evidence="2" id="KW-0560">Oxidoreductase</keyword>
<dbReference type="InterPro" id="IPR011008">
    <property type="entry name" value="Dimeric_a/b-barrel"/>
</dbReference>
<dbReference type="GO" id="GO:0004497">
    <property type="term" value="F:monooxygenase activity"/>
    <property type="evidence" value="ECO:0007669"/>
    <property type="project" value="UniProtKB-KW"/>
</dbReference>
<accession>A0ABX9VCW4</accession>
<reference evidence="2 3" key="1">
    <citation type="submission" date="2018-10" db="EMBL/GenBank/DDBJ databases">
        <title>Roseomonas sp. nov., isolated from feces of Tibetan antelopes in the Qinghai-Tibet plateau, China.</title>
        <authorList>
            <person name="Tian Z."/>
        </authorList>
    </citation>
    <scope>NUCLEOTIDE SEQUENCE [LARGE SCALE GENOMIC DNA]</scope>
    <source>
        <strain evidence="2 3">Z23</strain>
    </source>
</reference>
<dbReference type="SUPFAM" id="SSF54909">
    <property type="entry name" value="Dimeric alpha+beta barrel"/>
    <property type="match status" value="1"/>
</dbReference>
<gene>
    <name evidence="2" type="ORF">EBE87_24160</name>
</gene>
<comment type="caution">
    <text evidence="2">The sequence shown here is derived from an EMBL/GenBank/DDBJ whole genome shotgun (WGS) entry which is preliminary data.</text>
</comment>